<dbReference type="Gene3D" id="3.40.50.1820">
    <property type="entry name" value="alpha/beta hydrolase"/>
    <property type="match status" value="1"/>
</dbReference>
<dbReference type="InterPro" id="IPR010427">
    <property type="entry name" value="DUF1023"/>
</dbReference>
<reference evidence="4" key="1">
    <citation type="journal article" date="2019" name="Int. J. Syst. Evol. Microbiol.">
        <title>The Global Catalogue of Microorganisms (GCM) 10K type strain sequencing project: providing services to taxonomists for standard genome sequencing and annotation.</title>
        <authorList>
            <consortium name="The Broad Institute Genomics Platform"/>
            <consortium name="The Broad Institute Genome Sequencing Center for Infectious Disease"/>
            <person name="Wu L."/>
            <person name="Ma J."/>
        </authorList>
    </citation>
    <scope>NUCLEOTIDE SEQUENCE [LARGE SCALE GENOMIC DNA]</scope>
    <source>
        <strain evidence="4">JCM 3399</strain>
    </source>
</reference>
<evidence type="ECO:0000313" key="3">
    <source>
        <dbReference type="EMBL" id="GGU93326.1"/>
    </source>
</evidence>
<organism evidence="3 4">
    <name type="scientific">Streptomyces albospinus</name>
    <dbReference type="NCBI Taxonomy" id="285515"/>
    <lineage>
        <taxon>Bacteria</taxon>
        <taxon>Bacillati</taxon>
        <taxon>Actinomycetota</taxon>
        <taxon>Actinomycetes</taxon>
        <taxon>Kitasatosporales</taxon>
        <taxon>Streptomycetaceae</taxon>
        <taxon>Streptomyces</taxon>
    </lineage>
</organism>
<keyword evidence="1" id="KW-0732">Signal</keyword>
<proteinExistence type="predicted"/>
<dbReference type="RefSeq" id="WP_189306983.1">
    <property type="nucleotide sequence ID" value="NZ_BMRP01000042.1"/>
</dbReference>
<accession>A0ABQ2VMH5</accession>
<dbReference type="Pfam" id="PF06259">
    <property type="entry name" value="Abhydrolase_8"/>
    <property type="match status" value="1"/>
</dbReference>
<feature type="chain" id="PRO_5046536503" description="DUF1023 domain-containing protein" evidence="1">
    <location>
        <begin position="31"/>
        <end position="340"/>
    </location>
</feature>
<gene>
    <name evidence="3" type="ORF">GCM10010211_70220</name>
</gene>
<sequence length="340" mass="35369">MASRPRSRRLPRTLLAVLVTASVAIPVSGAARPTAVPAPAPTAVAPLRNATSAALAERYATTRRDISAAERTAAAHGDHKRATALHAMAVPARHFLSFDGRDGGRSAEVYGDLSRAERIAVLVPGSDTGFETYGRFRAGALALQRQLRQEAGTRTAVVAWLGYATPTMVSAEAITTGRADAAAPHLREFIGELSAARPASRISLLCHSYGSVVCARAASGLAVADIVFYGSPGTGYDSAAALRTRATVWAGRGTGDRIADVPHARLRLLFVTVGFGTDPVSPEFGARVFPAGRGGHSDYLKPGSASVTNLARIVTGRFADPDGPDAALSDRAAAQEGRHA</sequence>
<dbReference type="Proteomes" id="UP000654471">
    <property type="component" value="Unassembled WGS sequence"/>
</dbReference>
<name>A0ABQ2VMH5_9ACTN</name>
<dbReference type="InterPro" id="IPR029058">
    <property type="entry name" value="AB_hydrolase_fold"/>
</dbReference>
<feature type="domain" description="DUF1023" evidence="2">
    <location>
        <begin position="99"/>
        <end position="263"/>
    </location>
</feature>
<evidence type="ECO:0000259" key="2">
    <source>
        <dbReference type="Pfam" id="PF06259"/>
    </source>
</evidence>
<dbReference type="EMBL" id="BMRP01000042">
    <property type="protein sequence ID" value="GGU93326.1"/>
    <property type="molecule type" value="Genomic_DNA"/>
</dbReference>
<evidence type="ECO:0000313" key="4">
    <source>
        <dbReference type="Proteomes" id="UP000654471"/>
    </source>
</evidence>
<protein>
    <recommendedName>
        <fullName evidence="2">DUF1023 domain-containing protein</fullName>
    </recommendedName>
</protein>
<evidence type="ECO:0000256" key="1">
    <source>
        <dbReference type="SAM" id="SignalP"/>
    </source>
</evidence>
<keyword evidence="4" id="KW-1185">Reference proteome</keyword>
<feature type="signal peptide" evidence="1">
    <location>
        <begin position="1"/>
        <end position="30"/>
    </location>
</feature>
<comment type="caution">
    <text evidence="3">The sequence shown here is derived from an EMBL/GenBank/DDBJ whole genome shotgun (WGS) entry which is preliminary data.</text>
</comment>
<dbReference type="SUPFAM" id="SSF53474">
    <property type="entry name" value="alpha/beta-Hydrolases"/>
    <property type="match status" value="1"/>
</dbReference>